<gene>
    <name evidence="3" type="ORF">NLS_LOCUS6515</name>
</gene>
<evidence type="ECO:0000313" key="3">
    <source>
        <dbReference type="EMBL" id="VDK84121.1"/>
    </source>
</evidence>
<dbReference type="EMBL" id="UYRX01000580">
    <property type="protein sequence ID" value="VDK84121.1"/>
    <property type="molecule type" value="Genomic_DNA"/>
</dbReference>
<feature type="compositionally biased region" description="Basic and acidic residues" evidence="1">
    <location>
        <begin position="62"/>
        <end position="88"/>
    </location>
</feature>
<keyword evidence="2" id="KW-1133">Transmembrane helix</keyword>
<dbReference type="AlphaFoldDB" id="A0A3P6V297"/>
<keyword evidence="4" id="KW-1185">Reference proteome</keyword>
<proteinExistence type="predicted"/>
<protein>
    <submittedName>
        <fullName evidence="3">Uncharacterized protein</fullName>
    </submittedName>
</protein>
<feature type="compositionally biased region" description="Basic and acidic residues" evidence="1">
    <location>
        <begin position="12"/>
        <end position="39"/>
    </location>
</feature>
<sequence length="163" mass="18724">MNNEISPNERGNNPDKGSKLEKKEMKRLPKVDEELHARTIFESVAAESRPAKTKPKTRSKLKWKEHVDLKGKIVESKDSKSEESKDSSTKSTKAIRLHISSNREESDEAKRVIAKEKLGMSEIASTDDELQQSILWLITRTIVEEILIWLIIIIVLISKRIHR</sequence>
<dbReference type="OMA" id="QSILWMI"/>
<dbReference type="Proteomes" id="UP000277928">
    <property type="component" value="Unassembled WGS sequence"/>
</dbReference>
<feature type="compositionally biased region" description="Basic residues" evidence="1">
    <location>
        <begin position="51"/>
        <end position="61"/>
    </location>
</feature>
<evidence type="ECO:0000313" key="4">
    <source>
        <dbReference type="Proteomes" id="UP000277928"/>
    </source>
</evidence>
<feature type="transmembrane region" description="Helical" evidence="2">
    <location>
        <begin position="134"/>
        <end position="157"/>
    </location>
</feature>
<evidence type="ECO:0000256" key="1">
    <source>
        <dbReference type="SAM" id="MobiDB-lite"/>
    </source>
</evidence>
<name>A0A3P6V297_LITSI</name>
<feature type="region of interest" description="Disordered" evidence="1">
    <location>
        <begin position="1"/>
        <end position="108"/>
    </location>
</feature>
<accession>A0A3P6V297</accession>
<reference evidence="3 4" key="1">
    <citation type="submission" date="2018-08" db="EMBL/GenBank/DDBJ databases">
        <authorList>
            <person name="Laetsch R D."/>
            <person name="Stevens L."/>
            <person name="Kumar S."/>
            <person name="Blaxter L. M."/>
        </authorList>
    </citation>
    <scope>NUCLEOTIDE SEQUENCE [LARGE SCALE GENOMIC DNA]</scope>
</reference>
<organism evidence="3 4">
    <name type="scientific">Litomosoides sigmodontis</name>
    <name type="common">Filarial nematode worm</name>
    <dbReference type="NCBI Taxonomy" id="42156"/>
    <lineage>
        <taxon>Eukaryota</taxon>
        <taxon>Metazoa</taxon>
        <taxon>Ecdysozoa</taxon>
        <taxon>Nematoda</taxon>
        <taxon>Chromadorea</taxon>
        <taxon>Rhabditida</taxon>
        <taxon>Spirurina</taxon>
        <taxon>Spiruromorpha</taxon>
        <taxon>Filarioidea</taxon>
        <taxon>Onchocercidae</taxon>
        <taxon>Litomosoides</taxon>
    </lineage>
</organism>
<keyword evidence="2" id="KW-0472">Membrane</keyword>
<keyword evidence="2" id="KW-0812">Transmembrane</keyword>
<feature type="compositionally biased region" description="Polar residues" evidence="1">
    <location>
        <begin position="1"/>
        <end position="11"/>
    </location>
</feature>
<evidence type="ECO:0000256" key="2">
    <source>
        <dbReference type="SAM" id="Phobius"/>
    </source>
</evidence>
<dbReference type="OrthoDB" id="5866730at2759"/>